<evidence type="ECO:0000313" key="4">
    <source>
        <dbReference type="EMBL" id="CEG47013.1"/>
    </source>
</evidence>
<dbReference type="GO" id="GO:0034727">
    <property type="term" value="P:piecemeal microautophagy of the nucleus"/>
    <property type="evidence" value="ECO:0007669"/>
    <property type="project" value="TreeGrafter"/>
</dbReference>
<accession>A0A0P1AZW3</accession>
<reference evidence="5" key="1">
    <citation type="submission" date="2014-09" db="EMBL/GenBank/DDBJ databases">
        <authorList>
            <person name="Sharma Rahul"/>
            <person name="Thines Marco"/>
        </authorList>
    </citation>
    <scope>NUCLEOTIDE SEQUENCE [LARGE SCALE GENOMIC DNA]</scope>
</reference>
<dbReference type="Pfam" id="PF10033">
    <property type="entry name" value="ATG13"/>
    <property type="match status" value="1"/>
</dbReference>
<dbReference type="EMBL" id="CCYD01002371">
    <property type="protein sequence ID" value="CEG47013.1"/>
    <property type="molecule type" value="Genomic_DNA"/>
</dbReference>
<dbReference type="Proteomes" id="UP000054928">
    <property type="component" value="Unassembled WGS sequence"/>
</dbReference>
<feature type="region of interest" description="Disordered" evidence="2">
    <location>
        <begin position="466"/>
        <end position="496"/>
    </location>
</feature>
<dbReference type="AlphaFoldDB" id="A0A0P1AZW3"/>
<dbReference type="OrthoDB" id="70161at2759"/>
<feature type="region of interest" description="Disordered" evidence="2">
    <location>
        <begin position="278"/>
        <end position="323"/>
    </location>
</feature>
<keyword evidence="5" id="KW-1185">Reference proteome</keyword>
<dbReference type="PANTHER" id="PTHR13430">
    <property type="match status" value="1"/>
</dbReference>
<protein>
    <submittedName>
        <fullName evidence="4">Phosphoprotein involved in cytoplasm to vacuole targeting and autophagy</fullName>
    </submittedName>
</protein>
<dbReference type="PANTHER" id="PTHR13430:SF4">
    <property type="entry name" value="AUTOPHAGY-RELATED PROTEIN 13"/>
    <property type="match status" value="1"/>
</dbReference>
<dbReference type="GO" id="GO:1990316">
    <property type="term" value="C:Atg1/ULK1 kinase complex"/>
    <property type="evidence" value="ECO:0007669"/>
    <property type="project" value="InterPro"/>
</dbReference>
<name>A0A0P1AZW3_PLAHL</name>
<dbReference type="GO" id="GO:0034497">
    <property type="term" value="P:protein localization to phagophore assembly site"/>
    <property type="evidence" value="ECO:0007669"/>
    <property type="project" value="TreeGrafter"/>
</dbReference>
<dbReference type="GO" id="GO:0000423">
    <property type="term" value="P:mitophagy"/>
    <property type="evidence" value="ECO:0007669"/>
    <property type="project" value="TreeGrafter"/>
</dbReference>
<dbReference type="InterPro" id="IPR018731">
    <property type="entry name" value="Atg13_N"/>
</dbReference>
<keyword evidence="1" id="KW-0072">Autophagy</keyword>
<dbReference type="InterPro" id="IPR040182">
    <property type="entry name" value="ATG13"/>
</dbReference>
<dbReference type="GO" id="GO:0000407">
    <property type="term" value="C:phagophore assembly site"/>
    <property type="evidence" value="ECO:0007669"/>
    <property type="project" value="TreeGrafter"/>
</dbReference>
<dbReference type="GO" id="GO:0005829">
    <property type="term" value="C:cytosol"/>
    <property type="evidence" value="ECO:0007669"/>
    <property type="project" value="TreeGrafter"/>
</dbReference>
<dbReference type="RefSeq" id="XP_024583382.1">
    <property type="nucleotide sequence ID" value="XM_024717933.1"/>
</dbReference>
<evidence type="ECO:0000313" key="5">
    <source>
        <dbReference type="Proteomes" id="UP000054928"/>
    </source>
</evidence>
<evidence type="ECO:0000259" key="3">
    <source>
        <dbReference type="Pfam" id="PF10033"/>
    </source>
</evidence>
<feature type="region of interest" description="Disordered" evidence="2">
    <location>
        <begin position="408"/>
        <end position="429"/>
    </location>
</feature>
<evidence type="ECO:0000256" key="2">
    <source>
        <dbReference type="SAM" id="MobiDB-lite"/>
    </source>
</evidence>
<feature type="compositionally biased region" description="Polar residues" evidence="2">
    <location>
        <begin position="481"/>
        <end position="493"/>
    </location>
</feature>
<sequence length="783" mass="85951">MHYTAPPPRSSTGRTKTEQVVLEFLYKAAELIVQSRVNFHTEPDLRRGSRRARFNLDIEEVQVVRDAMTAWKKDVTLPLAIDIFWDAGSHKVLLERWSVTFAVDEESSTAHMSSTHDVIQQLKEVCKRISVLLRALFSFMRQLPAHRLFTQSYPSMLSYTMHATPTSEAMRVAFETQHVATSGYSFIPIVTPFGVLKVAAVYRRDCDQFTQKQGLVAPSRILQDNFIIQDYVPEFPDLASASAPVTSAAMKNPPLRNMNSHTGSFVPVSDAEILSEDIKTQHRRSSPLSIPASAQQQSSTDDSNDSQRDDELQTQIGMSKPMAIPRVSSKGGIAVAANRDMDAVIKHAHSYGGENELRLRNSVTNPNVAAAPYGYGNVTIERDHERSSSPSLAFQHRQQLLWEGHGDRHDNATELHSSQRSSDDGIHLDTSTSTAAYHCMPTPPRHPKTVASLRHNSPALMRKLSSEHNPATGSFERFSLDSGSSPQLQQQSVPRRKTSFSGAFISDSFESISFTTLAGGIERSQQSENNKSATIAATEATAISMNLRTMPHAPAENLTAVTVSPPFQANPSELLSVSPGYVYTKSQLRSNSSNLPTFVTTDRFQRAVYDKKNSSPARIVAIEHRNFSPDFGNSGVTTWGFSPDTPDSFGFALSSDSSSSVRPSFSHGSADEIEDQHGDLDPLNLPFVISDGLSSATTTVDSVSTEHGSTLSPSLNTASVGNFLHQLKNAPRLSKSLSTLAPLNSPGKTGKVFDTKHEAALASMFDDELANYRNLRDELARLL</sequence>
<dbReference type="STRING" id="4781.A0A0P1AZW3"/>
<evidence type="ECO:0000256" key="1">
    <source>
        <dbReference type="ARBA" id="ARBA00023006"/>
    </source>
</evidence>
<dbReference type="InterPro" id="IPR036570">
    <property type="entry name" value="HORMA_dom_sf"/>
</dbReference>
<feature type="domain" description="Autophagy-related protein 13 N-terminal" evidence="3">
    <location>
        <begin position="89"/>
        <end position="207"/>
    </location>
</feature>
<dbReference type="GeneID" id="36398733"/>
<proteinExistence type="predicted"/>
<organism evidence="4 5">
    <name type="scientific">Plasmopara halstedii</name>
    <name type="common">Downy mildew of sunflower</name>
    <dbReference type="NCBI Taxonomy" id="4781"/>
    <lineage>
        <taxon>Eukaryota</taxon>
        <taxon>Sar</taxon>
        <taxon>Stramenopiles</taxon>
        <taxon>Oomycota</taxon>
        <taxon>Peronosporomycetes</taxon>
        <taxon>Peronosporales</taxon>
        <taxon>Peronosporaceae</taxon>
        <taxon>Plasmopara</taxon>
    </lineage>
</organism>
<dbReference type="OMA" id="DQFTERQ"/>
<dbReference type="Gene3D" id="3.30.900.10">
    <property type="entry name" value="HORMA domain"/>
    <property type="match status" value="1"/>
</dbReference>